<dbReference type="Proteomes" id="UP000604475">
    <property type="component" value="Unassembled WGS sequence"/>
</dbReference>
<evidence type="ECO:0000313" key="13">
    <source>
        <dbReference type="Proteomes" id="UP000604475"/>
    </source>
</evidence>
<dbReference type="InterPro" id="IPR013785">
    <property type="entry name" value="Aldolase_TIM"/>
</dbReference>
<reference evidence="12" key="1">
    <citation type="submission" date="2020-12" db="EMBL/GenBank/DDBJ databases">
        <title>Genomic characterization of non-nitrogen-fixing Frankia strains.</title>
        <authorList>
            <person name="Carlos-Shanley C."/>
            <person name="Guerra T."/>
            <person name="Hahn D."/>
        </authorList>
    </citation>
    <scope>NUCLEOTIDE SEQUENCE</scope>
    <source>
        <strain evidence="12">CN6</strain>
    </source>
</reference>
<dbReference type="SUPFAM" id="SSF51395">
    <property type="entry name" value="FMN-linked oxidoreductases"/>
    <property type="match status" value="1"/>
</dbReference>
<evidence type="ECO:0000256" key="1">
    <source>
        <dbReference type="ARBA" id="ARBA00001917"/>
    </source>
</evidence>
<accession>A0A937UTE9</accession>
<dbReference type="InterPro" id="IPR051793">
    <property type="entry name" value="NADH:flavin_oxidoreductase"/>
</dbReference>
<dbReference type="AlphaFoldDB" id="A0A937UTE9"/>
<dbReference type="GO" id="GO:0033543">
    <property type="term" value="P:fatty acid beta-oxidation, unsaturated, even number, reductase/isomerase pathway"/>
    <property type="evidence" value="ECO:0007669"/>
    <property type="project" value="TreeGrafter"/>
</dbReference>
<feature type="domain" description="NADH:flavin oxidoreductase/NADH oxidase N-terminal" evidence="10">
    <location>
        <begin position="20"/>
        <end position="343"/>
    </location>
</feature>
<comment type="cofactor">
    <cofactor evidence="2">
        <name>[4Fe-4S] cluster</name>
        <dbReference type="ChEBI" id="CHEBI:49883"/>
    </cofactor>
</comment>
<dbReference type="GO" id="GO:0051536">
    <property type="term" value="F:iron-sulfur cluster binding"/>
    <property type="evidence" value="ECO:0007669"/>
    <property type="project" value="UniProtKB-KW"/>
</dbReference>
<name>A0A937UTE9_9ACTN</name>
<comment type="cofactor">
    <cofactor evidence="1">
        <name>FMN</name>
        <dbReference type="ChEBI" id="CHEBI:58210"/>
    </cofactor>
</comment>
<evidence type="ECO:0000259" key="11">
    <source>
        <dbReference type="Pfam" id="PF07992"/>
    </source>
</evidence>
<dbReference type="GO" id="GO:0046872">
    <property type="term" value="F:metal ion binding"/>
    <property type="evidence" value="ECO:0007669"/>
    <property type="project" value="UniProtKB-KW"/>
</dbReference>
<dbReference type="EMBL" id="JAEACQ010000366">
    <property type="protein sequence ID" value="MBL7633043.1"/>
    <property type="molecule type" value="Genomic_DNA"/>
</dbReference>
<evidence type="ECO:0000259" key="10">
    <source>
        <dbReference type="Pfam" id="PF00724"/>
    </source>
</evidence>
<keyword evidence="4" id="KW-0285">Flavoprotein</keyword>
<comment type="similarity">
    <text evidence="3">In the N-terminal section; belongs to the NADH:flavin oxidoreductase/NADH oxidase family.</text>
</comment>
<dbReference type="PANTHER" id="PTHR42917:SF2">
    <property type="entry name" value="2,4-DIENOYL-COA REDUCTASE [(2E)-ENOYL-COA-PRODUCING]"/>
    <property type="match status" value="1"/>
</dbReference>
<dbReference type="PANTHER" id="PTHR42917">
    <property type="entry name" value="2,4-DIENOYL-COA REDUCTASE"/>
    <property type="match status" value="1"/>
</dbReference>
<dbReference type="InterPro" id="IPR036188">
    <property type="entry name" value="FAD/NAD-bd_sf"/>
</dbReference>
<keyword evidence="6" id="KW-0479">Metal-binding</keyword>
<keyword evidence="8" id="KW-0408">Iron</keyword>
<dbReference type="Pfam" id="PF00724">
    <property type="entry name" value="Oxidored_FMN"/>
    <property type="match status" value="1"/>
</dbReference>
<evidence type="ECO:0000256" key="4">
    <source>
        <dbReference type="ARBA" id="ARBA00022630"/>
    </source>
</evidence>
<dbReference type="RefSeq" id="WP_203007171.1">
    <property type="nucleotide sequence ID" value="NZ_JADWYU010000193.1"/>
</dbReference>
<dbReference type="Gene3D" id="3.50.50.60">
    <property type="entry name" value="FAD/NAD(P)-binding domain"/>
    <property type="match status" value="1"/>
</dbReference>
<protein>
    <submittedName>
        <fullName evidence="12">Mycofactocin system FadH/OYE family oxidoreductase 1</fullName>
    </submittedName>
</protein>
<dbReference type="SUPFAM" id="SSF51905">
    <property type="entry name" value="FAD/NAD(P)-binding domain"/>
    <property type="match status" value="1"/>
</dbReference>
<dbReference type="InterPro" id="IPR023753">
    <property type="entry name" value="FAD/NAD-binding_dom"/>
</dbReference>
<comment type="caution">
    <text evidence="12">The sequence shown here is derived from an EMBL/GenBank/DDBJ whole genome shotgun (WGS) entry which is preliminary data.</text>
</comment>
<feature type="domain" description="FAD/NAD(P)-binding" evidence="11">
    <location>
        <begin position="394"/>
        <end position="622"/>
    </location>
</feature>
<keyword evidence="5" id="KW-0288">FMN</keyword>
<dbReference type="GO" id="GO:0008670">
    <property type="term" value="F:2,4-dienoyl-CoA reductase (NADPH) activity"/>
    <property type="evidence" value="ECO:0007669"/>
    <property type="project" value="TreeGrafter"/>
</dbReference>
<evidence type="ECO:0000256" key="9">
    <source>
        <dbReference type="ARBA" id="ARBA00023014"/>
    </source>
</evidence>
<evidence type="ECO:0000256" key="8">
    <source>
        <dbReference type="ARBA" id="ARBA00023004"/>
    </source>
</evidence>
<keyword evidence="9" id="KW-0411">Iron-sulfur</keyword>
<organism evidence="12 13">
    <name type="scientific">Frankia nepalensis</name>
    <dbReference type="NCBI Taxonomy" id="1836974"/>
    <lineage>
        <taxon>Bacteria</taxon>
        <taxon>Bacillati</taxon>
        <taxon>Actinomycetota</taxon>
        <taxon>Actinomycetes</taxon>
        <taxon>Frankiales</taxon>
        <taxon>Frankiaceae</taxon>
        <taxon>Frankia</taxon>
    </lineage>
</organism>
<dbReference type="Gene3D" id="3.20.20.70">
    <property type="entry name" value="Aldolase class I"/>
    <property type="match status" value="1"/>
</dbReference>
<gene>
    <name evidence="12" type="ORF">I7412_39015</name>
</gene>
<sequence>MTAIDGSPGASPATPPALTRPLALRARTAPSRVLFGPHETNLARRREISDRHVAYYARRAAGGAGVIVTETASVTADDWPYERAPLAADCGQGWATLAAAVRPHGTIVLAGLGHAGGQGSSAYSQAALWAPSPVADAASRELPAELERDGIDAIVAGFAAGAALAVAAGLAGVEIDAGPLALLRQFHSGLTNHRGDEYGADRLLLTREVLTAVRAAIGDEAILSLRLCCDELAPWAGVTPEQAAEQVDALAGLGLLDLLVVTRGGPYSTTAYRPTSHTAPTFNRDLCAAMRTAAAGRLSVALQGSVVDVAAADAALADGVADLVEMTRAQIADPELVAKARAGDAARVRPCLLCNQACRVRDNRNPIVSCVGEPRSGHETEDLPVEGTDARARDALVVGGGPAGLEAARVLATRGHRVTLTTNDTVLGGALRGAAVGPGRERLALLVDWLAAECERLGVRFRFEKTVTAADLDAAEAAGTAVILATGSVTAGRAYPAPPDAAPVDSWPALSLLEAGTADVLPGGPVVVHDPVGGPVAIGIAEWLAAAGRDVALVTPDQVAGTLLSLTGDLAPANTRLAQAGVRRELRALIREVGDGRAVLEDVWTGARREIGCAAVVDCGHRLPREDLYLERPGTPRAGDCVAPRTALEAVLEGRRRALEVGAAAGRPRRVPVAAAAGTATGEGAGR</sequence>
<evidence type="ECO:0000256" key="3">
    <source>
        <dbReference type="ARBA" id="ARBA00011048"/>
    </source>
</evidence>
<evidence type="ECO:0000256" key="6">
    <source>
        <dbReference type="ARBA" id="ARBA00022723"/>
    </source>
</evidence>
<evidence type="ECO:0000313" key="12">
    <source>
        <dbReference type="EMBL" id="MBL7633043.1"/>
    </source>
</evidence>
<dbReference type="SUPFAM" id="SSF51971">
    <property type="entry name" value="Nucleotide-binding domain"/>
    <property type="match status" value="1"/>
</dbReference>
<evidence type="ECO:0000256" key="5">
    <source>
        <dbReference type="ARBA" id="ARBA00022643"/>
    </source>
</evidence>
<proteinExistence type="inferred from homology"/>
<dbReference type="InterPro" id="IPR023967">
    <property type="entry name" value="CHP03996_oxidoreductase"/>
</dbReference>
<keyword evidence="7" id="KW-0560">Oxidoreductase</keyword>
<keyword evidence="13" id="KW-1185">Reference proteome</keyword>
<evidence type="ECO:0000256" key="2">
    <source>
        <dbReference type="ARBA" id="ARBA00001966"/>
    </source>
</evidence>
<dbReference type="InterPro" id="IPR001155">
    <property type="entry name" value="OxRdtase_FMN_N"/>
</dbReference>
<dbReference type="Pfam" id="PF07992">
    <property type="entry name" value="Pyr_redox_2"/>
    <property type="match status" value="1"/>
</dbReference>
<dbReference type="GO" id="GO:0010181">
    <property type="term" value="F:FMN binding"/>
    <property type="evidence" value="ECO:0007669"/>
    <property type="project" value="InterPro"/>
</dbReference>
<dbReference type="Gene3D" id="3.40.50.720">
    <property type="entry name" value="NAD(P)-binding Rossmann-like Domain"/>
    <property type="match status" value="1"/>
</dbReference>
<dbReference type="NCBIfam" id="TIGR03996">
    <property type="entry name" value="mycofact_OYE_1"/>
    <property type="match status" value="1"/>
</dbReference>
<evidence type="ECO:0000256" key="7">
    <source>
        <dbReference type="ARBA" id="ARBA00023002"/>
    </source>
</evidence>